<dbReference type="EMBL" id="BQNB010010218">
    <property type="protein sequence ID" value="GJS74270.1"/>
    <property type="molecule type" value="Genomic_DNA"/>
</dbReference>
<dbReference type="Proteomes" id="UP001151760">
    <property type="component" value="Unassembled WGS sequence"/>
</dbReference>
<sequence length="260" mass="29028">MASRAQSWVLQDHILRDNGIFNMNDDYVYALACLRDTISRFDFSVITNKDTAPSKAQHILASALFSEMIKDMEVHFDMTVRPKVVFECLRAPHAHEFLIAIPIDRLGHHMSPVEYRTILKRVGISAKKEAPVNFLTDPSDERSTLRPADVLIFGWVGGKHACVYLTGVSPLVGLSSRDFTVGQAALKAASCKVTKHEKLCIENQDVFIPFTFDTFGFLAHEAVELVNRVQRVMNSNVMTPRSTNVERCMIASEVGSQVGS</sequence>
<accession>A0ABQ4YA62</accession>
<dbReference type="PANTHER" id="PTHR48462">
    <property type="entry name" value="PROTEIN, PUTATIVE-RELATED"/>
    <property type="match status" value="1"/>
</dbReference>
<comment type="caution">
    <text evidence="1">The sequence shown here is derived from an EMBL/GenBank/DDBJ whole genome shotgun (WGS) entry which is preliminary data.</text>
</comment>
<reference evidence="1" key="1">
    <citation type="journal article" date="2022" name="Int. J. Mol. Sci.">
        <title>Draft Genome of Tanacetum Coccineum: Genomic Comparison of Closely Related Tanacetum-Family Plants.</title>
        <authorList>
            <person name="Yamashiro T."/>
            <person name="Shiraishi A."/>
            <person name="Nakayama K."/>
            <person name="Satake H."/>
        </authorList>
    </citation>
    <scope>NUCLEOTIDE SEQUENCE</scope>
</reference>
<evidence type="ECO:0000313" key="1">
    <source>
        <dbReference type="EMBL" id="GJS74270.1"/>
    </source>
</evidence>
<protein>
    <recommendedName>
        <fullName evidence="3">Auxilin-like protein</fullName>
    </recommendedName>
</protein>
<proteinExistence type="predicted"/>
<evidence type="ECO:0000313" key="2">
    <source>
        <dbReference type="Proteomes" id="UP001151760"/>
    </source>
</evidence>
<reference evidence="1" key="2">
    <citation type="submission" date="2022-01" db="EMBL/GenBank/DDBJ databases">
        <authorList>
            <person name="Yamashiro T."/>
            <person name="Shiraishi A."/>
            <person name="Satake H."/>
            <person name="Nakayama K."/>
        </authorList>
    </citation>
    <scope>NUCLEOTIDE SEQUENCE</scope>
</reference>
<organism evidence="1 2">
    <name type="scientific">Tanacetum coccineum</name>
    <dbReference type="NCBI Taxonomy" id="301880"/>
    <lineage>
        <taxon>Eukaryota</taxon>
        <taxon>Viridiplantae</taxon>
        <taxon>Streptophyta</taxon>
        <taxon>Embryophyta</taxon>
        <taxon>Tracheophyta</taxon>
        <taxon>Spermatophyta</taxon>
        <taxon>Magnoliopsida</taxon>
        <taxon>eudicotyledons</taxon>
        <taxon>Gunneridae</taxon>
        <taxon>Pentapetalae</taxon>
        <taxon>asterids</taxon>
        <taxon>campanulids</taxon>
        <taxon>Asterales</taxon>
        <taxon>Asteraceae</taxon>
        <taxon>Asteroideae</taxon>
        <taxon>Anthemideae</taxon>
        <taxon>Anthemidinae</taxon>
        <taxon>Tanacetum</taxon>
    </lineage>
</organism>
<gene>
    <name evidence="1" type="ORF">Tco_0707111</name>
</gene>
<evidence type="ECO:0008006" key="3">
    <source>
        <dbReference type="Google" id="ProtNLM"/>
    </source>
</evidence>
<name>A0ABQ4YA62_9ASTR</name>
<keyword evidence="2" id="KW-1185">Reference proteome</keyword>
<dbReference type="PANTHER" id="PTHR48462:SF1">
    <property type="entry name" value="PROTEIN, PUTATIVE-RELATED"/>
    <property type="match status" value="1"/>
</dbReference>